<dbReference type="InterPro" id="IPR024370">
    <property type="entry name" value="PBP_domain"/>
</dbReference>
<feature type="domain" description="PBP" evidence="1">
    <location>
        <begin position="68"/>
        <end position="293"/>
    </location>
</feature>
<evidence type="ECO:0000313" key="2">
    <source>
        <dbReference type="EMBL" id="KKL72696.1"/>
    </source>
</evidence>
<name>A0A0F9F2G4_9ZZZZ</name>
<dbReference type="PANTHER" id="PTHR37945:SF1">
    <property type="entry name" value="EXTRACELLULAR TUNGSTATE BINDING PROTEIN"/>
    <property type="match status" value="1"/>
</dbReference>
<sequence length="319" mass="35513">MPPVFGKEKHIEADLFNQQGRDRLIFMGMTQGKGDEWIIKLQRNSLIKLLASMAFFLQISSLPLLGQAADKELILATTTSTENSGLLDVLLPPFEERYQVKVKVIALGTGAAIRIAKDGNADLILVHARSLEDEFIAEGYGTKRYQVMHNDFVIVGPAEDIAQIEGKKDVVAALKKIALSQAEFVSRGDNSGTHLKEMSLWKMAEIKPRASWYIESGSGMTSTLRIANEKRAYTLSDRGTYLNMKKELDLVVLCQGDKLLFNSYGIIPVSAQKYPWVKYDLAMKLVEYITGKEGQEIIGQYGVAEFGEPLFIPDAQEES</sequence>
<comment type="caution">
    <text evidence="2">The sequence shown here is derived from an EMBL/GenBank/DDBJ whole genome shotgun (WGS) entry which is preliminary data.</text>
</comment>
<evidence type="ECO:0000259" key="1">
    <source>
        <dbReference type="Pfam" id="PF12849"/>
    </source>
</evidence>
<dbReference type="Pfam" id="PF12849">
    <property type="entry name" value="PBP_like_2"/>
    <property type="match status" value="1"/>
</dbReference>
<proteinExistence type="predicted"/>
<dbReference type="EMBL" id="LAZR01025193">
    <property type="protein sequence ID" value="KKL72696.1"/>
    <property type="molecule type" value="Genomic_DNA"/>
</dbReference>
<dbReference type="SUPFAM" id="SSF53850">
    <property type="entry name" value="Periplasmic binding protein-like II"/>
    <property type="match status" value="1"/>
</dbReference>
<reference evidence="2" key="1">
    <citation type="journal article" date="2015" name="Nature">
        <title>Complex archaea that bridge the gap between prokaryotes and eukaryotes.</title>
        <authorList>
            <person name="Spang A."/>
            <person name="Saw J.H."/>
            <person name="Jorgensen S.L."/>
            <person name="Zaremba-Niedzwiedzka K."/>
            <person name="Martijn J."/>
            <person name="Lind A.E."/>
            <person name="van Eijk R."/>
            <person name="Schleper C."/>
            <person name="Guy L."/>
            <person name="Ettema T.J."/>
        </authorList>
    </citation>
    <scope>NUCLEOTIDE SEQUENCE</scope>
</reference>
<gene>
    <name evidence="2" type="ORF">LCGC14_2082330</name>
</gene>
<accession>A0A0F9F2G4</accession>
<dbReference type="Gene3D" id="3.40.190.10">
    <property type="entry name" value="Periplasmic binding protein-like II"/>
    <property type="match status" value="2"/>
</dbReference>
<organism evidence="2">
    <name type="scientific">marine sediment metagenome</name>
    <dbReference type="NCBI Taxonomy" id="412755"/>
    <lineage>
        <taxon>unclassified sequences</taxon>
        <taxon>metagenomes</taxon>
        <taxon>ecological metagenomes</taxon>
    </lineage>
</organism>
<dbReference type="InterPro" id="IPR052738">
    <property type="entry name" value="ABC-Tungstate_binding"/>
</dbReference>
<dbReference type="AlphaFoldDB" id="A0A0F9F2G4"/>
<protein>
    <recommendedName>
        <fullName evidence="1">PBP domain-containing protein</fullName>
    </recommendedName>
</protein>
<dbReference type="PANTHER" id="PTHR37945">
    <property type="entry name" value="EXTRACELLULAR TUNGSTATE BINDING PROTEIN"/>
    <property type="match status" value="1"/>
</dbReference>